<evidence type="ECO:0000256" key="3">
    <source>
        <dbReference type="ARBA" id="ARBA00022771"/>
    </source>
</evidence>
<dbReference type="InterPro" id="IPR012337">
    <property type="entry name" value="RNaseH-like_sf"/>
</dbReference>
<evidence type="ECO:0000256" key="5">
    <source>
        <dbReference type="ARBA" id="ARBA00023242"/>
    </source>
</evidence>
<sequence>MEDGDLSSDSDVKKKLSSAIVVDSRVPTQAEKDQKFLRGTAKWLITTSRLSPDSFVRHIGPFLPFDVYQLEKEVLKIRKERKEMVKKFLKEFDGKLTISYDLLAYDDEYHSYSEDGSIWHKDFVCMSVHFVDRKCKVGKWILGSYPTEYARGETVSVYRIKTVLVDYEIENKVSALLVPNYDDPGHKEFDSFKKWIGKRGKIPIDPCFFRIYCCADLFRLMAGDVFDNMDLLLEEIRVLVGWGKLTPTNWNVSLRNLQEALDMEDKRVFVEDGYYQEYD</sequence>
<dbReference type="SUPFAM" id="SSF53098">
    <property type="entry name" value="Ribonuclease H-like"/>
    <property type="match status" value="1"/>
</dbReference>
<reference evidence="6" key="1">
    <citation type="journal article" date="2014" name="Nat. Commun.">
        <title>The emerging biofuel crop Camelina sativa retains a highly undifferentiated hexaploid genome structure.</title>
        <authorList>
            <person name="Kagale S."/>
            <person name="Koh C."/>
            <person name="Nixon J."/>
            <person name="Bollina V."/>
            <person name="Clarke W.E."/>
            <person name="Tuteja R."/>
            <person name="Spillane C."/>
            <person name="Robinson S.J."/>
            <person name="Links M.G."/>
            <person name="Clarke C."/>
            <person name="Higgins E.E."/>
            <person name="Huebert T."/>
            <person name="Sharpe A.G."/>
            <person name="Parkin I.A."/>
        </authorList>
    </citation>
    <scope>NUCLEOTIDE SEQUENCE [LARGE SCALE GENOMIC DNA]</scope>
    <source>
        <strain evidence="6">cv. DH55</strain>
    </source>
</reference>
<proteinExistence type="predicted"/>
<evidence type="ECO:0000313" key="6">
    <source>
        <dbReference type="Proteomes" id="UP000694864"/>
    </source>
</evidence>
<name>A0ABM1RCG4_CAMSA</name>
<evidence type="ECO:0000313" key="7">
    <source>
        <dbReference type="RefSeq" id="XP_019096702.1"/>
    </source>
</evidence>
<dbReference type="Proteomes" id="UP000694864">
    <property type="component" value="Chromosome 19"/>
</dbReference>
<organism evidence="6 7">
    <name type="scientific">Camelina sativa</name>
    <name type="common">False flax</name>
    <name type="synonym">Myagrum sativum</name>
    <dbReference type="NCBI Taxonomy" id="90675"/>
    <lineage>
        <taxon>Eukaryota</taxon>
        <taxon>Viridiplantae</taxon>
        <taxon>Streptophyta</taxon>
        <taxon>Embryophyta</taxon>
        <taxon>Tracheophyta</taxon>
        <taxon>Spermatophyta</taxon>
        <taxon>Magnoliopsida</taxon>
        <taxon>eudicotyledons</taxon>
        <taxon>Gunneridae</taxon>
        <taxon>Pentapetalae</taxon>
        <taxon>rosids</taxon>
        <taxon>malvids</taxon>
        <taxon>Brassicales</taxon>
        <taxon>Brassicaceae</taxon>
        <taxon>Camelineae</taxon>
        <taxon>Camelina</taxon>
    </lineage>
</organism>
<gene>
    <name evidence="7" type="primary">LOC104767580</name>
</gene>
<keyword evidence="2" id="KW-0479">Metal-binding</keyword>
<comment type="subcellular location">
    <subcellularLocation>
        <location evidence="1">Nucleus</location>
    </subcellularLocation>
</comment>
<evidence type="ECO:0000256" key="2">
    <source>
        <dbReference type="ARBA" id="ARBA00022723"/>
    </source>
</evidence>
<dbReference type="RefSeq" id="XP_019096702.1">
    <property type="nucleotide sequence ID" value="XM_019241157.1"/>
</dbReference>
<keyword evidence="6" id="KW-1185">Reference proteome</keyword>
<reference evidence="7" key="2">
    <citation type="submission" date="2025-08" db="UniProtKB">
        <authorList>
            <consortium name="RefSeq"/>
        </authorList>
    </citation>
    <scope>IDENTIFICATION</scope>
    <source>
        <tissue evidence="7">Leaf</tissue>
    </source>
</reference>
<keyword evidence="3" id="KW-0863">Zinc-finger</keyword>
<dbReference type="PANTHER" id="PTHR46481">
    <property type="entry name" value="ZINC FINGER BED DOMAIN-CONTAINING PROTEIN 4"/>
    <property type="match status" value="1"/>
</dbReference>
<evidence type="ECO:0000256" key="4">
    <source>
        <dbReference type="ARBA" id="ARBA00022833"/>
    </source>
</evidence>
<keyword evidence="5" id="KW-0539">Nucleus</keyword>
<accession>A0ABM1RCG4</accession>
<evidence type="ECO:0000256" key="1">
    <source>
        <dbReference type="ARBA" id="ARBA00004123"/>
    </source>
</evidence>
<keyword evidence="4" id="KW-0862">Zinc</keyword>
<dbReference type="PANTHER" id="PTHR46481:SF10">
    <property type="entry name" value="ZINC FINGER BED DOMAIN-CONTAINING PROTEIN 39"/>
    <property type="match status" value="1"/>
</dbReference>
<dbReference type="GeneID" id="104767580"/>
<protein>
    <submittedName>
        <fullName evidence="7">Uncharacterized protein LOC104767580 isoform X2</fullName>
    </submittedName>
</protein>
<dbReference type="InterPro" id="IPR052035">
    <property type="entry name" value="ZnF_BED_domain_contain"/>
</dbReference>